<dbReference type="Pfam" id="PF13649">
    <property type="entry name" value="Methyltransf_25"/>
    <property type="match status" value="1"/>
</dbReference>
<dbReference type="InterPro" id="IPR011004">
    <property type="entry name" value="Trimer_LpxA-like_sf"/>
</dbReference>
<dbReference type="PANTHER" id="PTHR43300">
    <property type="entry name" value="ACETYLTRANSFERASE"/>
    <property type="match status" value="1"/>
</dbReference>
<gene>
    <name evidence="3" type="ORF">UFOPK2855_00639</name>
</gene>
<dbReference type="InterPro" id="IPR029063">
    <property type="entry name" value="SAM-dependent_MTases_sf"/>
</dbReference>
<evidence type="ECO:0000313" key="3">
    <source>
        <dbReference type="EMBL" id="CAB4760476.1"/>
    </source>
</evidence>
<dbReference type="Gene3D" id="3.40.50.150">
    <property type="entry name" value="Vaccinia Virus protein VP39"/>
    <property type="match status" value="1"/>
</dbReference>
<dbReference type="CDD" id="cd02440">
    <property type="entry name" value="AdoMet_MTases"/>
    <property type="match status" value="1"/>
</dbReference>
<feature type="domain" description="Methyltransferase" evidence="1">
    <location>
        <begin position="276"/>
        <end position="372"/>
    </location>
</feature>
<dbReference type="Pfam" id="PF00132">
    <property type="entry name" value="Hexapep"/>
    <property type="match status" value="2"/>
</dbReference>
<reference evidence="3" key="1">
    <citation type="submission" date="2020-05" db="EMBL/GenBank/DDBJ databases">
        <authorList>
            <person name="Chiriac C."/>
            <person name="Salcher M."/>
            <person name="Ghai R."/>
            <person name="Kavagutti S V."/>
        </authorList>
    </citation>
    <scope>NUCLEOTIDE SEQUENCE</scope>
</reference>
<dbReference type="InterPro" id="IPR020019">
    <property type="entry name" value="AcTrfase_PglD-like"/>
</dbReference>
<dbReference type="InterPro" id="IPR041561">
    <property type="entry name" value="PglD_N"/>
</dbReference>
<dbReference type="Gene3D" id="3.40.50.20">
    <property type="match status" value="1"/>
</dbReference>
<dbReference type="Gene3D" id="2.160.10.10">
    <property type="entry name" value="Hexapeptide repeat proteins"/>
    <property type="match status" value="1"/>
</dbReference>
<proteinExistence type="predicted"/>
<dbReference type="InterPro" id="IPR050179">
    <property type="entry name" value="Trans_hexapeptide_repeat"/>
</dbReference>
<dbReference type="AlphaFoldDB" id="A0A6J6ULS0"/>
<dbReference type="NCBIfam" id="TIGR03570">
    <property type="entry name" value="NeuD_NnaD"/>
    <property type="match status" value="1"/>
</dbReference>
<name>A0A6J6ULS0_9ZZZZ</name>
<feature type="domain" description="PglD N-terminal" evidence="2">
    <location>
        <begin position="8"/>
        <end position="71"/>
    </location>
</feature>
<dbReference type="InterPro" id="IPR001451">
    <property type="entry name" value="Hexapep"/>
</dbReference>
<dbReference type="SUPFAM" id="SSF51161">
    <property type="entry name" value="Trimeric LpxA-like enzymes"/>
    <property type="match status" value="1"/>
</dbReference>
<accession>A0A6J6ULS0</accession>
<dbReference type="SUPFAM" id="SSF53335">
    <property type="entry name" value="S-adenosyl-L-methionine-dependent methyltransferases"/>
    <property type="match status" value="1"/>
</dbReference>
<dbReference type="CDD" id="cd03360">
    <property type="entry name" value="LbH_AT_putative"/>
    <property type="match status" value="1"/>
</dbReference>
<protein>
    <submittedName>
        <fullName evidence="3">Unannotated protein</fullName>
    </submittedName>
</protein>
<dbReference type="Pfam" id="PF17836">
    <property type="entry name" value="PglD_N"/>
    <property type="match status" value="1"/>
</dbReference>
<dbReference type="EMBL" id="CAEZZK010000108">
    <property type="protein sequence ID" value="CAB4760476.1"/>
    <property type="molecule type" value="Genomic_DNA"/>
</dbReference>
<dbReference type="InterPro" id="IPR041698">
    <property type="entry name" value="Methyltransf_25"/>
</dbReference>
<evidence type="ECO:0000259" key="1">
    <source>
        <dbReference type="Pfam" id="PF13649"/>
    </source>
</evidence>
<dbReference type="PANTHER" id="PTHR43300:SF7">
    <property type="entry name" value="UDP-N-ACETYLBACILLOSAMINE N-ACETYLTRANSFERASE"/>
    <property type="match status" value="1"/>
</dbReference>
<organism evidence="3">
    <name type="scientific">freshwater metagenome</name>
    <dbReference type="NCBI Taxonomy" id="449393"/>
    <lineage>
        <taxon>unclassified sequences</taxon>
        <taxon>metagenomes</taxon>
        <taxon>ecological metagenomes</taxon>
    </lineage>
</organism>
<sequence>MPKKTRYLVGGGGHGRVLLDAIISSNQNVSGIIDSKLEKGSKIFGVTVVGDDSMLDSIHPSTDELVNGLGSTGDLELHRRLFDDLSNRGFIFCGAIHPSAQIGRECEIDKTSQIMAGAVVQNRVKIGKNVIINTRASVDHDVSIGDNSIISPGAIVCGGVTIGKNVFIGAGAVIIQGIKIGNGCIIGAGTIVRHNVKDSLTSLGKTQRETADYTNLTEYDTLIKDHYDDVGNSTNNPATSTMSDQIVRSKETEFVFRQVTDAQKDAATNEHHEYSIIDIGCGSGHTLLELSKSFPLLNLVGIEQNEKMRESAEKTLDPTSVKVLQGDVRDLKTLPDKKFDLVICQRVLINILKLSDQVAALENLLAITRPTGRIIFIESFNSGLSNLNEARSEFGLDKILPAHHNLYLDDDFFRHPKLIKLDVSDENVLSSHYFISRVLHPAILKALGIDELRNSKFASFISTAITNSIGEFSPLKFCVYERLD</sequence>
<evidence type="ECO:0000259" key="2">
    <source>
        <dbReference type="Pfam" id="PF17836"/>
    </source>
</evidence>